<evidence type="ECO:0000313" key="2">
    <source>
        <dbReference type="Proteomes" id="UP000789901"/>
    </source>
</evidence>
<evidence type="ECO:0000313" key="1">
    <source>
        <dbReference type="EMBL" id="CAG8844608.1"/>
    </source>
</evidence>
<dbReference type="Gene3D" id="3.30.420.10">
    <property type="entry name" value="Ribonuclease H-like superfamily/Ribonuclease H"/>
    <property type="match status" value="1"/>
</dbReference>
<feature type="non-terminal residue" evidence="1">
    <location>
        <position position="1"/>
    </location>
</feature>
<comment type="caution">
    <text evidence="1">The sequence shown here is derived from an EMBL/GenBank/DDBJ whole genome shotgun (WGS) entry which is preliminary data.</text>
</comment>
<accession>A0ABN7X2N4</accession>
<name>A0ABN7X2N4_GIGMA</name>
<proteinExistence type="predicted"/>
<dbReference type="Gene3D" id="1.10.10.10">
    <property type="entry name" value="Winged helix-like DNA-binding domain superfamily/Winged helix DNA-binding domain"/>
    <property type="match status" value="1"/>
</dbReference>
<dbReference type="InterPro" id="IPR036397">
    <property type="entry name" value="RNaseH_sf"/>
</dbReference>
<dbReference type="Pfam" id="PF13384">
    <property type="entry name" value="HTH_23"/>
    <property type="match status" value="1"/>
</dbReference>
<keyword evidence="2" id="KW-1185">Reference proteome</keyword>
<gene>
    <name evidence="1" type="ORF">GMARGA_LOCUS37190</name>
</gene>
<reference evidence="1 2" key="1">
    <citation type="submission" date="2021-06" db="EMBL/GenBank/DDBJ databases">
        <authorList>
            <person name="Kallberg Y."/>
            <person name="Tangrot J."/>
            <person name="Rosling A."/>
        </authorList>
    </citation>
    <scope>NUCLEOTIDE SEQUENCE [LARGE SCALE GENOMIC DNA]</scope>
    <source>
        <strain evidence="1 2">120-4 pot B 10/14</strain>
    </source>
</reference>
<dbReference type="InterPro" id="IPR009057">
    <property type="entry name" value="Homeodomain-like_sf"/>
</dbReference>
<dbReference type="InterPro" id="IPR036388">
    <property type="entry name" value="WH-like_DNA-bd_sf"/>
</dbReference>
<sequence length="148" mass="17092">LSQKQRSCIIGAYLCGFKPLHIAQALGFPKSTVYNTVNQYNETGSEHSNKCPGHQEVLSECDKHALVRIANNNCRAPLTVITNEMNLQLGTTLTTRTTRNNESRFCLYKLDGRERVWHRVTEKYYRECINMTMKYRGGSIMFWGCFSW</sequence>
<organism evidence="1 2">
    <name type="scientific">Gigaspora margarita</name>
    <dbReference type="NCBI Taxonomy" id="4874"/>
    <lineage>
        <taxon>Eukaryota</taxon>
        <taxon>Fungi</taxon>
        <taxon>Fungi incertae sedis</taxon>
        <taxon>Mucoromycota</taxon>
        <taxon>Glomeromycotina</taxon>
        <taxon>Glomeromycetes</taxon>
        <taxon>Diversisporales</taxon>
        <taxon>Gigasporaceae</taxon>
        <taxon>Gigaspora</taxon>
    </lineage>
</organism>
<protein>
    <submittedName>
        <fullName evidence="1">29754_t:CDS:1</fullName>
    </submittedName>
</protein>
<dbReference type="SUPFAM" id="SSF46689">
    <property type="entry name" value="Homeodomain-like"/>
    <property type="match status" value="1"/>
</dbReference>
<dbReference type="Proteomes" id="UP000789901">
    <property type="component" value="Unassembled WGS sequence"/>
</dbReference>
<dbReference type="EMBL" id="CAJVQB010076506">
    <property type="protein sequence ID" value="CAG8844608.1"/>
    <property type="molecule type" value="Genomic_DNA"/>
</dbReference>